<reference evidence="3" key="2">
    <citation type="submission" date="2025-08" db="UniProtKB">
        <authorList>
            <consortium name="Ensembl"/>
        </authorList>
    </citation>
    <scope>IDENTIFICATION</scope>
</reference>
<dbReference type="PROSITE" id="PS50835">
    <property type="entry name" value="IG_LIKE"/>
    <property type="match status" value="1"/>
</dbReference>
<dbReference type="SUPFAM" id="SSF48726">
    <property type="entry name" value="Immunoglobulin"/>
    <property type="match status" value="1"/>
</dbReference>
<dbReference type="OMA" id="FACHAKS"/>
<evidence type="ECO:0000259" key="2">
    <source>
        <dbReference type="PROSITE" id="PS50835"/>
    </source>
</evidence>
<dbReference type="AlphaFoldDB" id="A0A670JUN0"/>
<sequence length="150" mass="16654">MAWSFLVLLLFLTYPSGSSSQPALTQRPSASFSSGETVHLSCTLNAGYSISSYRVEWYQQISGGAPRFRHPRPYYKPSDQGRGTGVPERFSVSPDSSSNLWNLVITGAQAEDDADYYCNTWDGSSKMFHSAARIPGLEETYWAASLTSFW</sequence>
<evidence type="ECO:0000313" key="4">
    <source>
        <dbReference type="Proteomes" id="UP000472272"/>
    </source>
</evidence>
<dbReference type="SMART" id="SM00409">
    <property type="entry name" value="IG"/>
    <property type="match status" value="1"/>
</dbReference>
<dbReference type="Ensembl" id="ENSPMRT00000030641.1">
    <property type="protein sequence ID" value="ENSPMRP00000028883.1"/>
    <property type="gene ID" value="ENSPMRG00000018680.1"/>
</dbReference>
<evidence type="ECO:0000313" key="3">
    <source>
        <dbReference type="Ensembl" id="ENSPMRP00000028883.1"/>
    </source>
</evidence>
<organism evidence="3 4">
    <name type="scientific">Podarcis muralis</name>
    <name type="common">Wall lizard</name>
    <name type="synonym">Lacerta muralis</name>
    <dbReference type="NCBI Taxonomy" id="64176"/>
    <lineage>
        <taxon>Eukaryota</taxon>
        <taxon>Metazoa</taxon>
        <taxon>Chordata</taxon>
        <taxon>Craniata</taxon>
        <taxon>Vertebrata</taxon>
        <taxon>Euteleostomi</taxon>
        <taxon>Lepidosauria</taxon>
        <taxon>Squamata</taxon>
        <taxon>Bifurcata</taxon>
        <taxon>Unidentata</taxon>
        <taxon>Episquamata</taxon>
        <taxon>Laterata</taxon>
        <taxon>Lacertibaenia</taxon>
        <taxon>Lacertidae</taxon>
        <taxon>Podarcis</taxon>
    </lineage>
</organism>
<evidence type="ECO:0000256" key="1">
    <source>
        <dbReference type="SAM" id="SignalP"/>
    </source>
</evidence>
<dbReference type="SMART" id="SM00406">
    <property type="entry name" value="IGv"/>
    <property type="match status" value="1"/>
</dbReference>
<protein>
    <recommendedName>
        <fullName evidence="2">Ig-like domain-containing protein</fullName>
    </recommendedName>
</protein>
<dbReference type="InterPro" id="IPR003599">
    <property type="entry name" value="Ig_sub"/>
</dbReference>
<feature type="signal peptide" evidence="1">
    <location>
        <begin position="1"/>
        <end position="20"/>
    </location>
</feature>
<proteinExistence type="predicted"/>
<feature type="domain" description="Ig-like" evidence="2">
    <location>
        <begin position="22"/>
        <end position="135"/>
    </location>
</feature>
<dbReference type="Pfam" id="PF07686">
    <property type="entry name" value="V-set"/>
    <property type="match status" value="1"/>
</dbReference>
<dbReference type="PANTHER" id="PTHR23267">
    <property type="entry name" value="IMMUNOGLOBULIN LIGHT CHAIN"/>
    <property type="match status" value="1"/>
</dbReference>
<name>A0A670JUN0_PODMU</name>
<dbReference type="GeneTree" id="ENSGT00940000154179"/>
<dbReference type="InterPro" id="IPR050150">
    <property type="entry name" value="IgV_Light_Chain"/>
</dbReference>
<keyword evidence="4" id="KW-1185">Reference proteome</keyword>
<feature type="chain" id="PRO_5025674144" description="Ig-like domain-containing protein" evidence="1">
    <location>
        <begin position="21"/>
        <end position="150"/>
    </location>
</feature>
<dbReference type="InterPro" id="IPR036179">
    <property type="entry name" value="Ig-like_dom_sf"/>
</dbReference>
<keyword evidence="1" id="KW-0732">Signal</keyword>
<reference evidence="3 4" key="1">
    <citation type="journal article" date="2019" name="Proc. Natl. Acad. Sci. U.S.A.">
        <title>Regulatory changes in pterin and carotenoid genes underlie balanced color polymorphisms in the wall lizard.</title>
        <authorList>
            <person name="Andrade P."/>
            <person name="Pinho C."/>
            <person name="Perez I de Lanuza G."/>
            <person name="Afonso S."/>
            <person name="Brejcha J."/>
            <person name="Rubin C.J."/>
            <person name="Wallerman O."/>
            <person name="Pereira P."/>
            <person name="Sabatino S.J."/>
            <person name="Bellati A."/>
            <person name="Pellitteri-Rosa D."/>
            <person name="Bosakova Z."/>
            <person name="Bunikis I."/>
            <person name="Carretero M.A."/>
            <person name="Feiner N."/>
            <person name="Marsik P."/>
            <person name="Pauperio F."/>
            <person name="Salvi D."/>
            <person name="Soler L."/>
            <person name="While G.M."/>
            <person name="Uller T."/>
            <person name="Font E."/>
            <person name="Andersson L."/>
            <person name="Carneiro M."/>
        </authorList>
    </citation>
    <scope>NUCLEOTIDE SEQUENCE</scope>
</reference>
<dbReference type="Proteomes" id="UP000472272">
    <property type="component" value="Chromosome 16"/>
</dbReference>
<reference evidence="3" key="3">
    <citation type="submission" date="2025-09" db="UniProtKB">
        <authorList>
            <consortium name="Ensembl"/>
        </authorList>
    </citation>
    <scope>IDENTIFICATION</scope>
</reference>
<accession>A0A670JUN0</accession>
<dbReference type="Gene3D" id="2.60.40.10">
    <property type="entry name" value="Immunoglobulins"/>
    <property type="match status" value="1"/>
</dbReference>
<dbReference type="InterPro" id="IPR007110">
    <property type="entry name" value="Ig-like_dom"/>
</dbReference>
<dbReference type="InterPro" id="IPR013106">
    <property type="entry name" value="Ig_V-set"/>
</dbReference>
<dbReference type="InterPro" id="IPR013783">
    <property type="entry name" value="Ig-like_fold"/>
</dbReference>